<evidence type="ECO:0000313" key="3">
    <source>
        <dbReference type="Proteomes" id="UP001299546"/>
    </source>
</evidence>
<reference evidence="2 3" key="1">
    <citation type="submission" date="2021-10" db="EMBL/GenBank/DDBJ databases">
        <title>Collection of gut derived symbiotic bacterial strains cultured from healthy donors.</title>
        <authorList>
            <person name="Lin H."/>
            <person name="Littmann E."/>
            <person name="Kohout C."/>
            <person name="Pamer E.G."/>
        </authorList>
    </citation>
    <scope>NUCLEOTIDE SEQUENCE [LARGE SCALE GENOMIC DNA]</scope>
    <source>
        <strain evidence="2 3">DFI.1.165</strain>
    </source>
</reference>
<dbReference type="EMBL" id="JAJCIS010000020">
    <property type="protein sequence ID" value="MCB7389188.1"/>
    <property type="molecule type" value="Genomic_DNA"/>
</dbReference>
<keyword evidence="3" id="KW-1185">Reference proteome</keyword>
<name>A0ABS8DL94_9FIRM</name>
<dbReference type="RefSeq" id="WP_066734335.1">
    <property type="nucleotide sequence ID" value="NZ_JAJCIQ010000019.1"/>
</dbReference>
<gene>
    <name evidence="2" type="ORF">LIZ65_18040</name>
</gene>
<feature type="transmembrane region" description="Helical" evidence="1">
    <location>
        <begin position="97"/>
        <end position="121"/>
    </location>
</feature>
<sequence length="178" mass="19912">MSVKLRNVLYLLGSACILLPLYILCHESGHMLVALFCGAKITNFSIIGASVSSVGGNYNTVTQGLMYSAGTLLPAIISIVYMCLYKREKKSIFYRMFSLLLVMAFSVPSATWIWVSVLYMMGKAPVGDDVTKFLDATAMNPVILIFITALLLVLSLIFAWRRGIFSNYWEELNRDKKK</sequence>
<accession>A0ABS8DL94</accession>
<protein>
    <submittedName>
        <fullName evidence="2">M50 family metallopeptidase</fullName>
    </submittedName>
</protein>
<keyword evidence="1" id="KW-0812">Transmembrane</keyword>
<evidence type="ECO:0000313" key="2">
    <source>
        <dbReference type="EMBL" id="MCB7389188.1"/>
    </source>
</evidence>
<feature type="transmembrane region" description="Helical" evidence="1">
    <location>
        <begin position="6"/>
        <end position="25"/>
    </location>
</feature>
<organism evidence="2 3">
    <name type="scientific">Bariatricus massiliensis</name>
    <dbReference type="NCBI Taxonomy" id="1745713"/>
    <lineage>
        <taxon>Bacteria</taxon>
        <taxon>Bacillati</taxon>
        <taxon>Bacillota</taxon>
        <taxon>Clostridia</taxon>
        <taxon>Lachnospirales</taxon>
        <taxon>Lachnospiraceae</taxon>
        <taxon>Bariatricus</taxon>
    </lineage>
</organism>
<comment type="caution">
    <text evidence="2">The sequence shown here is derived from an EMBL/GenBank/DDBJ whole genome shotgun (WGS) entry which is preliminary data.</text>
</comment>
<evidence type="ECO:0000256" key="1">
    <source>
        <dbReference type="SAM" id="Phobius"/>
    </source>
</evidence>
<dbReference type="Proteomes" id="UP001299546">
    <property type="component" value="Unassembled WGS sequence"/>
</dbReference>
<proteinExistence type="predicted"/>
<keyword evidence="1" id="KW-1133">Transmembrane helix</keyword>
<feature type="transmembrane region" description="Helical" evidence="1">
    <location>
        <begin position="64"/>
        <end position="85"/>
    </location>
</feature>
<keyword evidence="1" id="KW-0472">Membrane</keyword>
<feature type="transmembrane region" description="Helical" evidence="1">
    <location>
        <begin position="141"/>
        <end position="160"/>
    </location>
</feature>